<evidence type="ECO:0000313" key="2">
    <source>
        <dbReference type="Proteomes" id="UP000827892"/>
    </source>
</evidence>
<dbReference type="AlphaFoldDB" id="A0AAE8ZU42"/>
<dbReference type="EMBL" id="CP090896">
    <property type="protein sequence ID" value="ULT83058.1"/>
    <property type="molecule type" value="Genomic_DNA"/>
</dbReference>
<reference evidence="1 2" key="1">
    <citation type="submission" date="2022-05" db="EMBL/GenBank/DDBJ databases">
        <title>Chromosome-level reference genomes for two strains of Caenorhabditis briggsae: an improved platform for comparative genomics.</title>
        <authorList>
            <person name="Stevens L."/>
            <person name="Andersen E.C."/>
        </authorList>
    </citation>
    <scope>NUCLEOTIDE SEQUENCE [LARGE SCALE GENOMIC DNA]</scope>
    <source>
        <strain evidence="1">QX1410_ONT</strain>
        <tissue evidence="1">Whole-organism</tissue>
    </source>
</reference>
<proteinExistence type="predicted"/>
<dbReference type="Proteomes" id="UP000827892">
    <property type="component" value="Chromosome X"/>
</dbReference>
<protein>
    <submittedName>
        <fullName evidence="1">Uncharacterized protein</fullName>
    </submittedName>
</protein>
<name>A0AAE8ZU42_CAEBR</name>
<accession>A0AAE8ZU42</accession>
<gene>
    <name evidence="1" type="ORF">L3Y34_012353</name>
</gene>
<evidence type="ECO:0000313" key="1">
    <source>
        <dbReference type="EMBL" id="ULT83058.1"/>
    </source>
</evidence>
<sequence length="252" mass="29397">MQLPPDEDEEFDDDSVDMQLLPSLKMVKALRIAMTSFQPVDNVSKGQIMEEELIQEEEVQQEEDPEEEVLEEEVQEEVVQWEEFLEVEFQEEEAQEEQQQILRGDLQQENDNLLTLQLHLHATPVEEAKLEERNAKSYRNGVDIPLHVAQYVPFVVIESNYTHLGHVKQYYPNSTMDEGHCAFLNKCTNLKKLYIISVNVSDFTDAHFRDNNFKNLEELRLESVHKHCSVETAGVQEVFLPLINKDIIKVRK</sequence>
<organism evidence="1 2">
    <name type="scientific">Caenorhabditis briggsae</name>
    <dbReference type="NCBI Taxonomy" id="6238"/>
    <lineage>
        <taxon>Eukaryota</taxon>
        <taxon>Metazoa</taxon>
        <taxon>Ecdysozoa</taxon>
        <taxon>Nematoda</taxon>
        <taxon>Chromadorea</taxon>
        <taxon>Rhabditida</taxon>
        <taxon>Rhabditina</taxon>
        <taxon>Rhabditomorpha</taxon>
        <taxon>Rhabditoidea</taxon>
        <taxon>Rhabditidae</taxon>
        <taxon>Peloderinae</taxon>
        <taxon>Caenorhabditis</taxon>
    </lineage>
</organism>